<dbReference type="SUPFAM" id="SSF52540">
    <property type="entry name" value="P-loop containing nucleoside triphosphate hydrolases"/>
    <property type="match status" value="1"/>
</dbReference>
<proteinExistence type="predicted"/>
<organism evidence="1 2">
    <name type="scientific">Mesorhizobium newzealandense</name>
    <dbReference type="NCBI Taxonomy" id="1300302"/>
    <lineage>
        <taxon>Bacteria</taxon>
        <taxon>Pseudomonadati</taxon>
        <taxon>Pseudomonadota</taxon>
        <taxon>Alphaproteobacteria</taxon>
        <taxon>Hyphomicrobiales</taxon>
        <taxon>Phyllobacteriaceae</taxon>
        <taxon>Mesorhizobium</taxon>
    </lineage>
</organism>
<dbReference type="InterPro" id="IPR027417">
    <property type="entry name" value="P-loop_NTPase"/>
</dbReference>
<keyword evidence="2" id="KW-1185">Reference proteome</keyword>
<reference evidence="2" key="1">
    <citation type="journal article" date="2019" name="Int. J. Syst. Evol. Microbiol.">
        <title>The Global Catalogue of Microorganisms (GCM) 10K type strain sequencing project: providing services to taxonomists for standard genome sequencing and annotation.</title>
        <authorList>
            <consortium name="The Broad Institute Genomics Platform"/>
            <consortium name="The Broad Institute Genome Sequencing Center for Infectious Disease"/>
            <person name="Wu L."/>
            <person name="Ma J."/>
        </authorList>
    </citation>
    <scope>NUCLEOTIDE SEQUENCE [LARGE SCALE GENOMIC DNA]</scope>
    <source>
        <strain evidence="2">CGMCC 1.16225</strain>
    </source>
</reference>
<name>A0ABW4UIK8_9HYPH</name>
<dbReference type="Proteomes" id="UP001597405">
    <property type="component" value="Unassembled WGS sequence"/>
</dbReference>
<evidence type="ECO:0000313" key="2">
    <source>
        <dbReference type="Proteomes" id="UP001597405"/>
    </source>
</evidence>
<evidence type="ECO:0000313" key="1">
    <source>
        <dbReference type="EMBL" id="MFD1985909.1"/>
    </source>
</evidence>
<dbReference type="Pfam" id="PF13481">
    <property type="entry name" value="AAA_25"/>
    <property type="match status" value="1"/>
</dbReference>
<comment type="caution">
    <text evidence="1">The sequence shown here is derived from an EMBL/GenBank/DDBJ whole genome shotgun (WGS) entry which is preliminary data.</text>
</comment>
<dbReference type="Gene3D" id="3.40.50.300">
    <property type="entry name" value="P-loop containing nucleotide triphosphate hydrolases"/>
    <property type="match status" value="1"/>
</dbReference>
<sequence length="416" mass="45167">MTDAQPELFSRGEIVVHPEHGETAVETCGNFMSTVRCADGMVRVVSNGLLTLQATKPSAANDNLPIVNPAEWHGMPVPTREWFLEGLVPRRQVTILNGDGGVGKSLLALQIAAASALGCETIGLRPLAGRVTYLGAEDEADEFHRRLADIVYAHSRQLSDLADFRLIPMADRDALLAVPDKSGVMQPTANWAPLIRQLTEFRPGLLVLDTSADLFGGDEIKRNQVRQFISTLRKQAIELDMAVMLLSHPSVAGMQSGTGSSGSTAWNNSVRSRLYITRQEGKEDIDPDGRVLTNKKSNYGKAGAEIKLRWEDGVFVLDDGKMPVVAGLLHGRHDDVFVSLLSTFNRVGRNVSTSTGTSYAPARMVEHPGAKGTSKKQLAAAMQRLLEAGTIKIVEEGPASHRRKRLIVTAEDYGPD</sequence>
<accession>A0ABW4UIK8</accession>
<gene>
    <name evidence="1" type="ORF">ACFSOZ_26025</name>
</gene>
<dbReference type="EMBL" id="JBHUGZ010000017">
    <property type="protein sequence ID" value="MFD1985909.1"/>
    <property type="molecule type" value="Genomic_DNA"/>
</dbReference>
<dbReference type="RefSeq" id="WP_379102609.1">
    <property type="nucleotide sequence ID" value="NZ_JBHUGZ010000017.1"/>
</dbReference>
<protein>
    <submittedName>
        <fullName evidence="1">AAA family ATPase</fullName>
    </submittedName>
</protein>